<accession>H2BR16</accession>
<organism evidence="1 2">
    <name type="scientific">Gillisia limnaea (strain DSM 15749 / LMG 21470 / R-8282)</name>
    <dbReference type="NCBI Taxonomy" id="865937"/>
    <lineage>
        <taxon>Bacteria</taxon>
        <taxon>Pseudomonadati</taxon>
        <taxon>Bacteroidota</taxon>
        <taxon>Flavobacteriia</taxon>
        <taxon>Flavobacteriales</taxon>
        <taxon>Flavobacteriaceae</taxon>
        <taxon>Gillisia</taxon>
    </lineage>
</organism>
<proteinExistence type="predicted"/>
<dbReference type="AlphaFoldDB" id="H2BR16"/>
<dbReference type="EMBL" id="JH594605">
    <property type="protein sequence ID" value="EHQ04335.1"/>
    <property type="molecule type" value="Genomic_DNA"/>
</dbReference>
<sequence>MFEREESSIKVKKIHEMSFRPRICNQIISIEIIGACRKSILNHFKIPAELLLYKIGCSVIDILI</sequence>
<protein>
    <submittedName>
        <fullName evidence="1">Uncharacterized protein</fullName>
    </submittedName>
</protein>
<reference evidence="2" key="1">
    <citation type="journal article" date="2012" name="Stand. Genomic Sci.">
        <title>Genome sequence of the Antarctic rhodopsins-containing flavobacterium Gillisia limnaea type strain (R-8282(T)).</title>
        <authorList>
            <person name="Riedel T."/>
            <person name="Held B."/>
            <person name="Nolan M."/>
            <person name="Lucas S."/>
            <person name="Lapidus A."/>
            <person name="Tice H."/>
            <person name="Del Rio T.G."/>
            <person name="Cheng J.F."/>
            <person name="Han C."/>
            <person name="Tapia R."/>
            <person name="Goodwin L.A."/>
            <person name="Pitluck S."/>
            <person name="Liolios K."/>
            <person name="Mavromatis K."/>
            <person name="Pagani I."/>
            <person name="Ivanova N."/>
            <person name="Mikhailova N."/>
            <person name="Pati A."/>
            <person name="Chen A."/>
            <person name="Palaniappan K."/>
            <person name="Land M."/>
            <person name="Rohde M."/>
            <person name="Tindall B.J."/>
            <person name="Detter J.C."/>
            <person name="Goker M."/>
            <person name="Bristow J."/>
            <person name="Eisen J.A."/>
            <person name="Markowitz V."/>
            <person name="Hugenholtz P."/>
            <person name="Kyrpides N.C."/>
            <person name="Klenk H.P."/>
            <person name="Woyke T."/>
        </authorList>
    </citation>
    <scope>NUCLEOTIDE SEQUENCE [LARGE SCALE GENOMIC DNA]</scope>
    <source>
        <strain evidence="2">DSM 15749 / LMG 21470 / R-8282</strain>
    </source>
</reference>
<dbReference type="Proteomes" id="UP000003844">
    <property type="component" value="Unassembled WGS sequence"/>
</dbReference>
<evidence type="ECO:0000313" key="2">
    <source>
        <dbReference type="Proteomes" id="UP000003844"/>
    </source>
</evidence>
<gene>
    <name evidence="1" type="ORF">Gilli_0179</name>
</gene>
<name>H2BR16_GILLR</name>
<keyword evidence="2" id="KW-1185">Reference proteome</keyword>
<dbReference type="HOGENOM" id="CLU_2861407_0_0_10"/>
<evidence type="ECO:0000313" key="1">
    <source>
        <dbReference type="EMBL" id="EHQ04335.1"/>
    </source>
</evidence>